<dbReference type="SMART" id="SM00354">
    <property type="entry name" value="HTH_LACI"/>
    <property type="match status" value="1"/>
</dbReference>
<keyword evidence="3" id="KW-0804">Transcription</keyword>
<name>A0A414S049_9FIRM</name>
<dbReference type="PANTHER" id="PTHR30146:SF24">
    <property type="entry name" value="XYLOSE OPERON REGULATORY PROTEIN"/>
    <property type="match status" value="1"/>
</dbReference>
<dbReference type="InterPro" id="IPR000843">
    <property type="entry name" value="HTH_LacI"/>
</dbReference>
<protein>
    <submittedName>
        <fullName evidence="5">LacI family transcriptional regulator</fullName>
    </submittedName>
</protein>
<keyword evidence="2" id="KW-0238">DNA-binding</keyword>
<organism evidence="5 8">
    <name type="scientific">Dorea longicatena</name>
    <dbReference type="NCBI Taxonomy" id="88431"/>
    <lineage>
        <taxon>Bacteria</taxon>
        <taxon>Bacillati</taxon>
        <taxon>Bacillota</taxon>
        <taxon>Clostridia</taxon>
        <taxon>Lachnospirales</taxon>
        <taxon>Lachnospiraceae</taxon>
        <taxon>Dorea</taxon>
    </lineage>
</organism>
<dbReference type="Gene3D" id="1.10.260.40">
    <property type="entry name" value="lambda repressor-like DNA-binding domains"/>
    <property type="match status" value="1"/>
</dbReference>
<dbReference type="GO" id="GO:0003700">
    <property type="term" value="F:DNA-binding transcription factor activity"/>
    <property type="evidence" value="ECO:0007669"/>
    <property type="project" value="TreeGrafter"/>
</dbReference>
<dbReference type="Pfam" id="PF13377">
    <property type="entry name" value="Peripla_BP_3"/>
    <property type="match status" value="1"/>
</dbReference>
<evidence type="ECO:0000256" key="3">
    <source>
        <dbReference type="ARBA" id="ARBA00023163"/>
    </source>
</evidence>
<evidence type="ECO:0000313" key="7">
    <source>
        <dbReference type="Proteomes" id="UP000284095"/>
    </source>
</evidence>
<evidence type="ECO:0000313" key="6">
    <source>
        <dbReference type="EMBL" id="RHG26455.1"/>
    </source>
</evidence>
<dbReference type="InterPro" id="IPR028082">
    <property type="entry name" value="Peripla_BP_I"/>
</dbReference>
<proteinExistence type="predicted"/>
<keyword evidence="7" id="KW-1185">Reference proteome</keyword>
<dbReference type="SUPFAM" id="SSF47413">
    <property type="entry name" value="lambda repressor-like DNA-binding domains"/>
    <property type="match status" value="1"/>
</dbReference>
<evidence type="ECO:0000313" key="5">
    <source>
        <dbReference type="EMBL" id="RHG06181.1"/>
    </source>
</evidence>
<evidence type="ECO:0000259" key="4">
    <source>
        <dbReference type="PROSITE" id="PS50932"/>
    </source>
</evidence>
<keyword evidence="1" id="KW-0805">Transcription regulation</keyword>
<dbReference type="EMBL" id="QRIC01000011">
    <property type="protein sequence ID" value="RHG26455.1"/>
    <property type="molecule type" value="Genomic_DNA"/>
</dbReference>
<evidence type="ECO:0000256" key="1">
    <source>
        <dbReference type="ARBA" id="ARBA00023015"/>
    </source>
</evidence>
<dbReference type="EMBL" id="QRHW01000021">
    <property type="protein sequence ID" value="RHG06181.1"/>
    <property type="molecule type" value="Genomic_DNA"/>
</dbReference>
<dbReference type="GO" id="GO:0000976">
    <property type="term" value="F:transcription cis-regulatory region binding"/>
    <property type="evidence" value="ECO:0007669"/>
    <property type="project" value="TreeGrafter"/>
</dbReference>
<evidence type="ECO:0000313" key="8">
    <source>
        <dbReference type="Proteomes" id="UP000284112"/>
    </source>
</evidence>
<reference evidence="7 8" key="1">
    <citation type="submission" date="2018-08" db="EMBL/GenBank/DDBJ databases">
        <title>A genome reference for cultivated species of the human gut microbiota.</title>
        <authorList>
            <person name="Zou Y."/>
            <person name="Xue W."/>
            <person name="Luo G."/>
        </authorList>
    </citation>
    <scope>NUCLEOTIDE SEQUENCE [LARGE SCALE GENOMIC DNA]</scope>
    <source>
        <strain evidence="6 7">AM22-22</strain>
        <strain evidence="5 8">AM23-13</strain>
    </source>
</reference>
<evidence type="ECO:0000256" key="2">
    <source>
        <dbReference type="ARBA" id="ARBA00023125"/>
    </source>
</evidence>
<sequence>MTTIQDIADKMGISKSTVSKALNDAPDISETLRKQVLETAVALGYTKLRRYKKPVKKICIIIEKENIMYEEPHHFAYDILIGFRQMAEPACFDVEIVPVDVQMQRNQHYDVFMLEHDYVGAFALGFSLNDPWIRDFKTSHTPAVLFDNYIIGNPSTAYVGIDNNEGMELAVSYLAGLGHRKIAYLSSSLGSQILQIRHEAFLRAMHQHGLKTSSDSTGCSYYLSECMEKHLPRFLEKGMTAIICNQDTLANAALIQCQQLGYRIPEDISIIGFDDIPIAAYTSPPLTTIRQDRLELGKSGFFALSSLLNNIPISTFLLHAQLIERKSTGEVPVP</sequence>
<dbReference type="Gene3D" id="3.40.50.2300">
    <property type="match status" value="2"/>
</dbReference>
<dbReference type="Pfam" id="PF00356">
    <property type="entry name" value="LacI"/>
    <property type="match status" value="1"/>
</dbReference>
<feature type="domain" description="HTH lacI-type" evidence="4">
    <location>
        <begin position="2"/>
        <end position="50"/>
    </location>
</feature>
<gene>
    <name evidence="6" type="ORF">DW265_06425</name>
    <name evidence="5" type="ORF">DW641_11335</name>
</gene>
<dbReference type="PROSITE" id="PS50932">
    <property type="entry name" value="HTH_LACI_2"/>
    <property type="match status" value="1"/>
</dbReference>
<dbReference type="InterPro" id="IPR046335">
    <property type="entry name" value="LacI/GalR-like_sensor"/>
</dbReference>
<dbReference type="AlphaFoldDB" id="A0A414S049"/>
<dbReference type="CDD" id="cd01392">
    <property type="entry name" value="HTH_LacI"/>
    <property type="match status" value="1"/>
</dbReference>
<dbReference type="CDD" id="cd06267">
    <property type="entry name" value="PBP1_LacI_sugar_binding-like"/>
    <property type="match status" value="1"/>
</dbReference>
<accession>A0A414S049</accession>
<dbReference type="Proteomes" id="UP000284095">
    <property type="component" value="Unassembled WGS sequence"/>
</dbReference>
<dbReference type="InterPro" id="IPR010982">
    <property type="entry name" value="Lambda_DNA-bd_dom_sf"/>
</dbReference>
<dbReference type="PANTHER" id="PTHR30146">
    <property type="entry name" value="LACI-RELATED TRANSCRIPTIONAL REPRESSOR"/>
    <property type="match status" value="1"/>
</dbReference>
<dbReference type="Proteomes" id="UP000284112">
    <property type="component" value="Unassembled WGS sequence"/>
</dbReference>
<dbReference type="SUPFAM" id="SSF53822">
    <property type="entry name" value="Periplasmic binding protein-like I"/>
    <property type="match status" value="1"/>
</dbReference>
<comment type="caution">
    <text evidence="5">The sequence shown here is derived from an EMBL/GenBank/DDBJ whole genome shotgun (WGS) entry which is preliminary data.</text>
</comment>
<dbReference type="RefSeq" id="WP_118224794.1">
    <property type="nucleotide sequence ID" value="NZ_AP031429.1"/>
</dbReference>